<accession>A0ABS4EUW8</accession>
<comment type="caution">
    <text evidence="2">The sequence shown here is derived from an EMBL/GenBank/DDBJ whole genome shotgun (WGS) entry which is preliminary data.</text>
</comment>
<protein>
    <submittedName>
        <fullName evidence="2">Uncharacterized protein</fullName>
    </submittedName>
</protein>
<evidence type="ECO:0000256" key="1">
    <source>
        <dbReference type="SAM" id="Phobius"/>
    </source>
</evidence>
<evidence type="ECO:0000313" key="3">
    <source>
        <dbReference type="Proteomes" id="UP000823786"/>
    </source>
</evidence>
<organism evidence="2 3">
    <name type="scientific">Rhizobium herbae</name>
    <dbReference type="NCBI Taxonomy" id="508661"/>
    <lineage>
        <taxon>Bacteria</taxon>
        <taxon>Pseudomonadati</taxon>
        <taxon>Pseudomonadota</taxon>
        <taxon>Alphaproteobacteria</taxon>
        <taxon>Hyphomicrobiales</taxon>
        <taxon>Rhizobiaceae</taxon>
        <taxon>Rhizobium/Agrobacterium group</taxon>
        <taxon>Rhizobium</taxon>
    </lineage>
</organism>
<sequence>MSESAFGFLLAAEISALIWAAVFVVAFSAS</sequence>
<dbReference type="EMBL" id="JAGGJV010000011">
    <property type="protein sequence ID" value="MBP1861748.1"/>
    <property type="molecule type" value="Genomic_DNA"/>
</dbReference>
<proteinExistence type="predicted"/>
<keyword evidence="1" id="KW-0472">Membrane</keyword>
<gene>
    <name evidence="2" type="ORF">J2Z75_005277</name>
</gene>
<evidence type="ECO:0000313" key="2">
    <source>
        <dbReference type="EMBL" id="MBP1861748.1"/>
    </source>
</evidence>
<dbReference type="Proteomes" id="UP000823786">
    <property type="component" value="Unassembled WGS sequence"/>
</dbReference>
<keyword evidence="1" id="KW-1133">Transmembrane helix</keyword>
<keyword evidence="1" id="KW-0812">Transmembrane</keyword>
<name>A0ABS4EUW8_9HYPH</name>
<keyword evidence="3" id="KW-1185">Reference proteome</keyword>
<feature type="transmembrane region" description="Helical" evidence="1">
    <location>
        <begin position="6"/>
        <end position="27"/>
    </location>
</feature>
<reference evidence="2 3" key="1">
    <citation type="submission" date="2021-03" db="EMBL/GenBank/DDBJ databases">
        <title>Genomic Encyclopedia of Type Strains, Phase IV (KMG-IV): sequencing the most valuable type-strain genomes for metagenomic binning, comparative biology and taxonomic classification.</title>
        <authorList>
            <person name="Goeker M."/>
        </authorList>
    </citation>
    <scope>NUCLEOTIDE SEQUENCE [LARGE SCALE GENOMIC DNA]</scope>
    <source>
        <strain evidence="2 3">DSM 26427</strain>
    </source>
</reference>